<feature type="domain" description="Ig-like" evidence="2">
    <location>
        <begin position="206"/>
        <end position="291"/>
    </location>
</feature>
<dbReference type="PANTHER" id="PTHR22576">
    <property type="entry name" value="MUCOSA ASSOCIATED LYMPHOID TISSUE LYMPHOMA TRANSLOCATION PROTEIN 1/PARACASPASE"/>
    <property type="match status" value="1"/>
</dbReference>
<dbReference type="OrthoDB" id="412369at2759"/>
<gene>
    <name evidence="3" type="ORF">HOLleu_28872</name>
</gene>
<dbReference type="GO" id="GO:0004197">
    <property type="term" value="F:cysteine-type endopeptidase activity"/>
    <property type="evidence" value="ECO:0007669"/>
    <property type="project" value="InterPro"/>
</dbReference>
<dbReference type="SUPFAM" id="SSF48726">
    <property type="entry name" value="Immunoglobulin"/>
    <property type="match status" value="3"/>
</dbReference>
<name>A0A9Q1GYU9_HOLLE</name>
<keyword evidence="4" id="KW-1185">Reference proteome</keyword>
<dbReference type="InterPro" id="IPR029030">
    <property type="entry name" value="Caspase-like_dom_sf"/>
</dbReference>
<dbReference type="InterPro" id="IPR007110">
    <property type="entry name" value="Ig-like_dom"/>
</dbReference>
<dbReference type="InterPro" id="IPR052039">
    <property type="entry name" value="Caspase-related_regulators"/>
</dbReference>
<dbReference type="InterPro" id="IPR003599">
    <property type="entry name" value="Ig_sub"/>
</dbReference>
<feature type="region of interest" description="Disordered" evidence="1">
    <location>
        <begin position="763"/>
        <end position="800"/>
    </location>
</feature>
<comment type="caution">
    <text evidence="3">The sequence shown here is derived from an EMBL/GenBank/DDBJ whole genome shotgun (WGS) entry which is preliminary data.</text>
</comment>
<organism evidence="3 4">
    <name type="scientific">Holothuria leucospilota</name>
    <name type="common">Black long sea cucumber</name>
    <name type="synonym">Mertensiothuria leucospilota</name>
    <dbReference type="NCBI Taxonomy" id="206669"/>
    <lineage>
        <taxon>Eukaryota</taxon>
        <taxon>Metazoa</taxon>
        <taxon>Echinodermata</taxon>
        <taxon>Eleutherozoa</taxon>
        <taxon>Echinozoa</taxon>
        <taxon>Holothuroidea</taxon>
        <taxon>Aspidochirotacea</taxon>
        <taxon>Aspidochirotida</taxon>
        <taxon>Holothuriidae</taxon>
        <taxon>Holothuria</taxon>
    </lineage>
</organism>
<dbReference type="InterPro" id="IPR011029">
    <property type="entry name" value="DEATH-like_dom_sf"/>
</dbReference>
<dbReference type="InterPro" id="IPR011600">
    <property type="entry name" value="Pept_C14_caspase"/>
</dbReference>
<dbReference type="Gene3D" id="1.10.533.10">
    <property type="entry name" value="Death Domain, Fas"/>
    <property type="match status" value="1"/>
</dbReference>
<dbReference type="Gene3D" id="3.40.50.1460">
    <property type="match status" value="1"/>
</dbReference>
<dbReference type="InterPro" id="IPR003006">
    <property type="entry name" value="Ig/MHC_CS"/>
</dbReference>
<dbReference type="InterPro" id="IPR036179">
    <property type="entry name" value="Ig-like_dom_sf"/>
</dbReference>
<dbReference type="Pfam" id="PF00656">
    <property type="entry name" value="Peptidase_C14"/>
    <property type="match status" value="1"/>
</dbReference>
<feature type="domain" description="Ig-like" evidence="2">
    <location>
        <begin position="96"/>
        <end position="188"/>
    </location>
</feature>
<proteinExistence type="predicted"/>
<dbReference type="EMBL" id="JAIZAY010000014">
    <property type="protein sequence ID" value="KAJ8029472.1"/>
    <property type="molecule type" value="Genomic_DNA"/>
</dbReference>
<dbReference type="PANTHER" id="PTHR22576:SF37">
    <property type="entry name" value="MUCOSA-ASSOCIATED LYMPHOID TISSUE LYMPHOMA TRANSLOCATION PROTEIN 1"/>
    <property type="match status" value="1"/>
</dbReference>
<feature type="compositionally biased region" description="Low complexity" evidence="1">
    <location>
        <begin position="774"/>
        <end position="789"/>
    </location>
</feature>
<feature type="compositionally biased region" description="Polar residues" evidence="1">
    <location>
        <begin position="790"/>
        <end position="800"/>
    </location>
</feature>
<accession>A0A9Q1GYU9</accession>
<sequence>MMPFIDPEMDLTRLDYGVLMEIADNIGMQWRKFAAVIPEKYSFSDIEYFAQGHYRGEQPALLLLHDLQVKGKTVRHLISYLDKVRLESALKLLKAPEQLCLLKVPESGSYQENSRVKLECHAAGFPYPRYQWHQAFRTKDGASMVRTLEDGADGILTFDKIKPEHSGGYYCNVYHFLPDGTKSEVKTDWVWVTVAPSKEAMAGAKPVIFEEPRDVHAVKGKSILLSCKAYGAPEPQYQWYKIGVNNDLNKIEGSRGREIKWDQADFHDEGRYQCKAWNRLGETFSKPVTVSVVRKLPSRGDTVIKIHRQPVESHCHIGEKHKFECVASSKLPLNYQWFKDGQEVQGANESKLVFESVKLAHQGKYHCKIWNEVHAQTSNHASLNIQQPEMICISDEGKFFASDKVALLIGNMAYRGNEALNAAHNDVHQLQHNLQFVLKFKCISLLNLVKCDMEKAVDIFCDLITEKSYAVFYFSGHGFQHYDRTYIVPVDAPIGYIAADCLCVQDIQLQMQQKRPALNAIFLDVCRNPNDSEKEHPKKAMENCVLGNSVLFCASNVNSESFEVKGQNGFRPHGIFSDYLTQRITQNEPLSVVVDQVRTDVANDHRACSMQFPTCQSDLRFPLSLHDPVQNSPENYNYNYNYKYFWEPLMICGNEDLDIENVRMRVKWTWAFTNVMRLEICQLSNLHFIYDFKINVFPDHIFPEEKPSTDPHCRVWHVCNIQRLEKQLSVIITVTIDNELHRRKIVYPEFMITRIWKTKRQSPAGVEGDYPEPSSYQTTSYSSSDISQTMGTLSLNKDSQ</sequence>
<dbReference type="Proteomes" id="UP001152320">
    <property type="component" value="Chromosome 14"/>
</dbReference>
<dbReference type="SMART" id="SM00408">
    <property type="entry name" value="IGc2"/>
    <property type="match status" value="3"/>
</dbReference>
<feature type="domain" description="Ig-like" evidence="2">
    <location>
        <begin position="297"/>
        <end position="384"/>
    </location>
</feature>
<dbReference type="GO" id="GO:0006508">
    <property type="term" value="P:proteolysis"/>
    <property type="evidence" value="ECO:0007669"/>
    <property type="project" value="InterPro"/>
</dbReference>
<evidence type="ECO:0000259" key="2">
    <source>
        <dbReference type="PROSITE" id="PS50835"/>
    </source>
</evidence>
<dbReference type="Gene3D" id="2.60.40.10">
    <property type="entry name" value="Immunoglobulins"/>
    <property type="match status" value="3"/>
</dbReference>
<dbReference type="PROSITE" id="PS50835">
    <property type="entry name" value="IG_LIKE"/>
    <property type="match status" value="3"/>
</dbReference>
<dbReference type="InterPro" id="IPR003598">
    <property type="entry name" value="Ig_sub2"/>
</dbReference>
<dbReference type="Pfam" id="PF13927">
    <property type="entry name" value="Ig_3"/>
    <property type="match status" value="3"/>
</dbReference>
<reference evidence="3" key="1">
    <citation type="submission" date="2021-10" db="EMBL/GenBank/DDBJ databases">
        <title>Tropical sea cucumber genome reveals ecological adaptation and Cuvierian tubules defense mechanism.</title>
        <authorList>
            <person name="Chen T."/>
        </authorList>
    </citation>
    <scope>NUCLEOTIDE SEQUENCE</scope>
    <source>
        <strain evidence="3">Nanhai2018</strain>
        <tissue evidence="3">Muscle</tissue>
    </source>
</reference>
<dbReference type="SMART" id="SM00409">
    <property type="entry name" value="IG"/>
    <property type="match status" value="3"/>
</dbReference>
<evidence type="ECO:0000256" key="1">
    <source>
        <dbReference type="SAM" id="MobiDB-lite"/>
    </source>
</evidence>
<evidence type="ECO:0000313" key="4">
    <source>
        <dbReference type="Proteomes" id="UP001152320"/>
    </source>
</evidence>
<dbReference type="SUPFAM" id="SSF47986">
    <property type="entry name" value="DEATH domain"/>
    <property type="match status" value="1"/>
</dbReference>
<dbReference type="SUPFAM" id="SSF52129">
    <property type="entry name" value="Caspase-like"/>
    <property type="match status" value="1"/>
</dbReference>
<dbReference type="CDD" id="cd00096">
    <property type="entry name" value="Ig"/>
    <property type="match status" value="1"/>
</dbReference>
<protein>
    <submittedName>
        <fullName evidence="3">Mucosa-associated lymphoid tissue lymphoma translocation protein 1</fullName>
    </submittedName>
</protein>
<dbReference type="AlphaFoldDB" id="A0A9Q1GYU9"/>
<evidence type="ECO:0000313" key="3">
    <source>
        <dbReference type="EMBL" id="KAJ8029472.1"/>
    </source>
</evidence>
<dbReference type="PROSITE" id="PS00290">
    <property type="entry name" value="IG_MHC"/>
    <property type="match status" value="1"/>
</dbReference>
<dbReference type="InterPro" id="IPR013783">
    <property type="entry name" value="Ig-like_fold"/>
</dbReference>